<sequence length="72" mass="7906">MEKSLKNSPIILSSYVNCSCFDCKSAFLVNVQHPSGCSEVFCTSSPDLRGLVLDNPDCVVTVRVINFYSDIV</sequence>
<evidence type="ECO:0000313" key="1">
    <source>
        <dbReference type="EMBL" id="UPW41324.1"/>
    </source>
</evidence>
<protein>
    <submittedName>
        <fullName evidence="1">Uncharacterized protein</fullName>
    </submittedName>
</protein>
<reference evidence="1" key="1">
    <citation type="submission" date="2022-02" db="EMBL/GenBank/DDBJ databases">
        <title>Towards deciphering the DNA virus diversity associated with rodent species in the families Cricetidae and Heteromyidae.</title>
        <authorList>
            <person name="Lund M."/>
            <person name="Larsen B.B."/>
            <person name="Gryseels S."/>
            <person name="Kraberger S."/>
            <person name="Rowsey D.M."/>
            <person name="Steger L."/>
            <person name="Yule K.M."/>
            <person name="Upham N.S."/>
            <person name="Worobey M."/>
            <person name="Van Doorslaer K."/>
            <person name="Varsani A."/>
        </authorList>
    </citation>
    <scope>NUCLEOTIDE SEQUENCE</scope>
    <source>
        <strain evidence="1">UA08Rod_4124</strain>
    </source>
</reference>
<organism evidence="1">
    <name type="scientific">Sigmofec virus UA08Rod_4124</name>
    <dbReference type="NCBI Taxonomy" id="2929395"/>
    <lineage>
        <taxon>Viruses</taxon>
        <taxon>Monodnaviria</taxon>
        <taxon>Sangervirae</taxon>
        <taxon>Phixviricota</taxon>
        <taxon>Malgrandaviricetes</taxon>
        <taxon>Petitvirales</taxon>
        <taxon>Microviridae</taxon>
    </lineage>
</organism>
<proteinExistence type="predicted"/>
<dbReference type="EMBL" id="OM869576">
    <property type="protein sequence ID" value="UPW41324.1"/>
    <property type="molecule type" value="Genomic_DNA"/>
</dbReference>
<name>A0A976R732_9VIRU</name>
<accession>A0A976R732</accession>